<evidence type="ECO:0000313" key="3">
    <source>
        <dbReference type="Proteomes" id="UP000192445"/>
    </source>
</evidence>
<dbReference type="OrthoDB" id="3356051at2"/>
<evidence type="ECO:0000259" key="1">
    <source>
        <dbReference type="Pfam" id="PF01494"/>
    </source>
</evidence>
<dbReference type="PRINTS" id="PR00420">
    <property type="entry name" value="RNGMNOXGNASE"/>
</dbReference>
<dbReference type="SUPFAM" id="SSF51905">
    <property type="entry name" value="FAD/NAD(P)-binding domain"/>
    <property type="match status" value="1"/>
</dbReference>
<dbReference type="Gene3D" id="3.50.50.60">
    <property type="entry name" value="FAD/NAD(P)-binding domain"/>
    <property type="match status" value="1"/>
</dbReference>
<dbReference type="RefSeq" id="WP_083192091.1">
    <property type="nucleotide sequence ID" value="NZ_CP020570.1"/>
</dbReference>
<proteinExistence type="predicted"/>
<dbReference type="PANTHER" id="PTHR46865:SF2">
    <property type="entry name" value="MONOOXYGENASE"/>
    <property type="match status" value="1"/>
</dbReference>
<organism evidence="2 3">
    <name type="scientific">Streptomyces violaceoruber</name>
    <dbReference type="NCBI Taxonomy" id="1935"/>
    <lineage>
        <taxon>Bacteria</taxon>
        <taxon>Bacillati</taxon>
        <taxon>Actinomycetota</taxon>
        <taxon>Actinomycetes</taxon>
        <taxon>Kitasatosporales</taxon>
        <taxon>Streptomycetaceae</taxon>
        <taxon>Streptomyces</taxon>
        <taxon>Streptomyces violaceoruber group</taxon>
    </lineage>
</organism>
<dbReference type="KEGG" id="svu:B1H20_03545"/>
<dbReference type="InterPro" id="IPR051704">
    <property type="entry name" value="FAD_aromatic-hydroxylase"/>
</dbReference>
<dbReference type="Gene3D" id="3.30.9.10">
    <property type="entry name" value="D-Amino Acid Oxidase, subunit A, domain 2"/>
    <property type="match status" value="1"/>
</dbReference>
<gene>
    <name evidence="2" type="ORF">B1H20_03545</name>
</gene>
<keyword evidence="2" id="KW-0503">Monooxygenase</keyword>
<dbReference type="PANTHER" id="PTHR46865">
    <property type="entry name" value="OXIDOREDUCTASE-RELATED"/>
    <property type="match status" value="1"/>
</dbReference>
<feature type="domain" description="FAD-binding" evidence="1">
    <location>
        <begin position="5"/>
        <end position="339"/>
    </location>
</feature>
<name>A0A1V0U5Q4_STRVN</name>
<dbReference type="GO" id="GO:0004497">
    <property type="term" value="F:monooxygenase activity"/>
    <property type="evidence" value="ECO:0007669"/>
    <property type="project" value="UniProtKB-KW"/>
</dbReference>
<dbReference type="InterPro" id="IPR036188">
    <property type="entry name" value="FAD/NAD-bd_sf"/>
</dbReference>
<dbReference type="GO" id="GO:0071949">
    <property type="term" value="F:FAD binding"/>
    <property type="evidence" value="ECO:0007669"/>
    <property type="project" value="InterPro"/>
</dbReference>
<dbReference type="EMBL" id="CP020570">
    <property type="protein sequence ID" value="ARF60564.1"/>
    <property type="molecule type" value="Genomic_DNA"/>
</dbReference>
<dbReference type="AlphaFoldDB" id="A0A1V0U5Q4"/>
<reference evidence="2 3" key="1">
    <citation type="submission" date="2017-03" db="EMBL/GenBank/DDBJ databases">
        <title>Complete Genome Sequence of a natural compounds producer, Streptomyces violaceus S21.</title>
        <authorList>
            <person name="Zhong C."/>
            <person name="Zhao Z."/>
            <person name="Fu J."/>
            <person name="Zong G."/>
            <person name="Qin R."/>
            <person name="Cao G."/>
        </authorList>
    </citation>
    <scope>NUCLEOTIDE SEQUENCE [LARGE SCALE GENOMIC DNA]</scope>
    <source>
        <strain evidence="2 3">S21</strain>
    </source>
</reference>
<keyword evidence="2" id="KW-0560">Oxidoreductase</keyword>
<dbReference type="Proteomes" id="UP000192445">
    <property type="component" value="Chromosome"/>
</dbReference>
<protein>
    <submittedName>
        <fullName evidence="2">FAD-binding monooxygenase</fullName>
    </submittedName>
</protein>
<sequence length="398" mass="43062">MTHRSVLIAGAGIAGPALAHWLGRHGTQATLVERAPALREGGQTVDLRGAGRDVARRMGLERTLQDHATREEGVRFVDAANRTEAAFASGAFGGQGPIAELEILRADLSRILYEATHPHAEYLFGDEITQLSDTGKKVDVSFRYGPDRAFDLVVAADGARSRTRDLIFGGTTDIRAVGLTTAYFTIPPRPSDGTWARWHNATGGRTATLRPDNRGTTRASLSYLSPPRGDERLAPDAQKKLLRGLFTGAGWEIPRILAAMDTADDFFLDAVSQVRMPSWSRGRVAVVGDAAYCASPLSGMGTSLALTGSYVLAGELAHHAHHSDAFTRYERILRPYATRAQKLPPGVPRIASPRTRAGIRSLNTVLRAASRPRVAQALNRFLVPPADTFTLPPYGLQR</sequence>
<evidence type="ECO:0000313" key="2">
    <source>
        <dbReference type="EMBL" id="ARF60564.1"/>
    </source>
</evidence>
<accession>A0A1V0U5Q4</accession>
<dbReference type="InterPro" id="IPR002938">
    <property type="entry name" value="FAD-bd"/>
</dbReference>
<dbReference type="Pfam" id="PF01494">
    <property type="entry name" value="FAD_binding_3"/>
    <property type="match status" value="1"/>
</dbReference>
<dbReference type="STRING" id="1935.B1H20_03545"/>